<evidence type="ECO:0000256" key="1">
    <source>
        <dbReference type="ARBA" id="ARBA00004496"/>
    </source>
</evidence>
<evidence type="ECO:0000256" key="4">
    <source>
        <dbReference type="ARBA" id="ARBA00023203"/>
    </source>
</evidence>
<dbReference type="Gene3D" id="1.20.120.230">
    <property type="entry name" value="Alpha-catenin/vinculin-like"/>
    <property type="match status" value="1"/>
</dbReference>
<keyword evidence="6" id="KW-1185">Reference proteome</keyword>
<keyword evidence="3" id="KW-0963">Cytoplasm</keyword>
<dbReference type="Pfam" id="PF01044">
    <property type="entry name" value="Vinculin"/>
    <property type="match status" value="2"/>
</dbReference>
<name>A0A075AX99_ROZAC</name>
<dbReference type="InterPro" id="IPR036723">
    <property type="entry name" value="Alpha-catenin/vinculin-like_sf"/>
</dbReference>
<dbReference type="EMBL" id="KE560904">
    <property type="protein sequence ID" value="EPZ34882.1"/>
    <property type="molecule type" value="Genomic_DNA"/>
</dbReference>
<dbReference type="InterPro" id="IPR017997">
    <property type="entry name" value="Vinculin"/>
</dbReference>
<dbReference type="STRING" id="988480.A0A075AX99"/>
<dbReference type="GO" id="GO:0007155">
    <property type="term" value="P:cell adhesion"/>
    <property type="evidence" value="ECO:0007669"/>
    <property type="project" value="InterPro"/>
</dbReference>
<dbReference type="OrthoDB" id="29742at2759"/>
<evidence type="ECO:0000256" key="2">
    <source>
        <dbReference type="ARBA" id="ARBA00008376"/>
    </source>
</evidence>
<organism evidence="5 6">
    <name type="scientific">Rozella allomycis (strain CSF55)</name>
    <dbReference type="NCBI Taxonomy" id="988480"/>
    <lineage>
        <taxon>Eukaryota</taxon>
        <taxon>Fungi</taxon>
        <taxon>Fungi incertae sedis</taxon>
        <taxon>Cryptomycota</taxon>
        <taxon>Cryptomycota incertae sedis</taxon>
        <taxon>Rozella</taxon>
    </lineage>
</organism>
<protein>
    <submittedName>
        <fullName evidence="5">Vinculin/alpha-catenin domain-containing protein</fullName>
    </submittedName>
</protein>
<comment type="similarity">
    <text evidence="2">Belongs to the vinculin/alpha-catenin family.</text>
</comment>
<dbReference type="GO" id="GO:0005737">
    <property type="term" value="C:cytoplasm"/>
    <property type="evidence" value="ECO:0007669"/>
    <property type="project" value="UniProtKB-SubCell"/>
</dbReference>
<dbReference type="GO" id="GO:0051015">
    <property type="term" value="F:actin filament binding"/>
    <property type="evidence" value="ECO:0007669"/>
    <property type="project" value="InterPro"/>
</dbReference>
<dbReference type="Gene3D" id="1.20.120.810">
    <property type="entry name" value="Vinculin, Vh2 four-helix bundle"/>
    <property type="match status" value="1"/>
</dbReference>
<dbReference type="PANTHER" id="PTHR46180">
    <property type="entry name" value="VINCULIN"/>
    <property type="match status" value="1"/>
</dbReference>
<comment type="subcellular location">
    <subcellularLocation>
        <location evidence="1">Cytoplasm</location>
    </subcellularLocation>
</comment>
<evidence type="ECO:0000313" key="6">
    <source>
        <dbReference type="Proteomes" id="UP000030755"/>
    </source>
</evidence>
<dbReference type="Proteomes" id="UP000030755">
    <property type="component" value="Unassembled WGS sequence"/>
</dbReference>
<evidence type="ECO:0000313" key="5">
    <source>
        <dbReference type="EMBL" id="EPZ34882.1"/>
    </source>
</evidence>
<reference evidence="5 6" key="1">
    <citation type="journal article" date="2013" name="Curr. Biol.">
        <title>Shared signatures of parasitism and phylogenomics unite Cryptomycota and microsporidia.</title>
        <authorList>
            <person name="James T.Y."/>
            <person name="Pelin A."/>
            <person name="Bonen L."/>
            <person name="Ahrendt S."/>
            <person name="Sain D."/>
            <person name="Corradi N."/>
            <person name="Stajich J.E."/>
        </authorList>
    </citation>
    <scope>NUCLEOTIDE SEQUENCE [LARGE SCALE GENOMIC DNA]</scope>
    <source>
        <strain evidence="5 6">CSF55</strain>
    </source>
</reference>
<dbReference type="AlphaFoldDB" id="A0A075AX99"/>
<dbReference type="SUPFAM" id="SSF47220">
    <property type="entry name" value="alpha-catenin/vinculin-like"/>
    <property type="match status" value="2"/>
</dbReference>
<evidence type="ECO:0000256" key="3">
    <source>
        <dbReference type="ARBA" id="ARBA00022490"/>
    </source>
</evidence>
<accession>A0A075AX99</accession>
<keyword evidence="4" id="KW-0009">Actin-binding</keyword>
<proteinExistence type="inferred from homology"/>
<dbReference type="InterPro" id="IPR006077">
    <property type="entry name" value="Vinculin/catenin"/>
</dbReference>
<gene>
    <name evidence="5" type="ORF">O9G_002013</name>
</gene>
<sequence length="775" mass="87826">MLTFTSENVLSPLAETVTAILLHIEETNNKNLPLADLSKVASNVQDQLSNLINVGTSIQESILNNQKFYDRFSEAIHKLKKSLSDLDVSINKLQKEGRDSEAKEVLKSSMRDLLEGTAQLLNCNDEFEISHIIESGEKSLTYLAKIKETNDVSTFAQLVKPTCQEFVDLISYTKSRASELLDERIKVELEDYSEKISKEASILISSMKCYLSNTSSESNRSLKDSWIQALQDSIVAILKIVKGEEENDNESDKDKTNKLWDFMDMKEKLALAIQYYKMGKVSDSKSVLEKIESDIVSAEQIINQIPLLAGNETVSRGISKAKKDISSIISLISESNSEESENLNTEKQFSDINNLFLKLDKVTKQTIAGPVRKAFDEFKTSENLLFYDKNKGHIDEMLTTIESKSPEDAKAIFANFQNAAENILNAGEIISHQNVYSQNEIQNYHRKSIWAYKNLNSAFTSCLSSKTENSNGFKQKFVKEYVRDVFKTYLPVIQEYSELLLECTSPLDKENRKNKSDNDNSLMMNSLVEALPQSDHKLKKDVHAQEFTETKVNEEKGSNDEKFQSDGGTEYLLVKEEQPKLLSQEEAIKNPIKAVAQELFVAASNWSEENNPLIRTTNDLGKHIENLSETYRDSTFKANLIETTKKIVLLTQSIIDYALYIAEHCSDPKLQKHLVEIVERLPTIGVQLKIVCAVKASRPNDLDTETQIITCAKNIMRTVKDTISACESAYLRYTSEPVASHPKLMTLKNKRITKDQNLITDFADLKFVRKIYKIK</sequence>
<dbReference type="HOGENOM" id="CLU_316411_0_0_1"/>